<reference evidence="1" key="1">
    <citation type="submission" date="2018-06" db="EMBL/GenBank/DDBJ databases">
        <authorList>
            <person name="Zhirakovskaya E."/>
        </authorList>
    </citation>
    <scope>NUCLEOTIDE SEQUENCE</scope>
</reference>
<name>A0A3B0WAA6_9ZZZZ</name>
<organism evidence="1">
    <name type="scientific">hydrothermal vent metagenome</name>
    <dbReference type="NCBI Taxonomy" id="652676"/>
    <lineage>
        <taxon>unclassified sequences</taxon>
        <taxon>metagenomes</taxon>
        <taxon>ecological metagenomes</taxon>
    </lineage>
</organism>
<protein>
    <submittedName>
        <fullName evidence="1">Uncharacterized protein</fullName>
    </submittedName>
</protein>
<accession>A0A3B0WAA6</accession>
<evidence type="ECO:0000313" key="1">
    <source>
        <dbReference type="EMBL" id="VAW41516.1"/>
    </source>
</evidence>
<proteinExistence type="predicted"/>
<dbReference type="AlphaFoldDB" id="A0A3B0WAA6"/>
<sequence length="91" mass="9981">MRKKTAILIISGNSDQTGLNVGSVIIGTGQMGKVNMIITGFQHQTAFKDQPIVLQVKEQKGTFFDDAHPVTLITYNNYRSKAVVTTCTYTS</sequence>
<gene>
    <name evidence="1" type="ORF">MNBD_GAMMA01-2167</name>
</gene>
<dbReference type="EMBL" id="UOEW01000309">
    <property type="protein sequence ID" value="VAW41516.1"/>
    <property type="molecule type" value="Genomic_DNA"/>
</dbReference>